<dbReference type="Pfam" id="PF04972">
    <property type="entry name" value="BON"/>
    <property type="match status" value="1"/>
</dbReference>
<evidence type="ECO:0000313" key="6">
    <source>
        <dbReference type="Proteomes" id="UP000597138"/>
    </source>
</evidence>
<dbReference type="Proteomes" id="UP000597138">
    <property type="component" value="Unassembled WGS sequence"/>
</dbReference>
<evidence type="ECO:0000256" key="1">
    <source>
        <dbReference type="SAM" id="SignalP"/>
    </source>
</evidence>
<dbReference type="Gene3D" id="3.30.1340.30">
    <property type="match status" value="1"/>
</dbReference>
<dbReference type="EMBL" id="JFHE01000001">
    <property type="protein sequence ID" value="KDR37258.1"/>
    <property type="molecule type" value="Genomic_DNA"/>
</dbReference>
<reference evidence="3" key="1">
    <citation type="journal article" date="2014" name="Int. J. Syst. Evol. Microbiol.">
        <title>Complete genome of a new Firmicutes species belonging to the dominant human colonic microbiota ('Ruminococcus bicirculans') reveals two chromosomes and a selective capacity to utilize plant glucans.</title>
        <authorList>
            <consortium name="NISC Comparative Sequencing Program"/>
            <person name="Wegmann U."/>
            <person name="Louis P."/>
            <person name="Goesmann A."/>
            <person name="Henrissat B."/>
            <person name="Duncan S.H."/>
            <person name="Flint H.J."/>
        </authorList>
    </citation>
    <scope>NUCLEOTIDE SEQUENCE</scope>
    <source>
        <strain evidence="3">CGMCC 1.11013</strain>
    </source>
</reference>
<dbReference type="PROSITE" id="PS51257">
    <property type="entry name" value="PROKAR_LIPOPROTEIN"/>
    <property type="match status" value="1"/>
</dbReference>
<dbReference type="PANTHER" id="PTHR34606:SF16">
    <property type="entry name" value="BON DOMAIN-CONTAINING PROTEIN"/>
    <property type="match status" value="1"/>
</dbReference>
<evidence type="ECO:0000259" key="2">
    <source>
        <dbReference type="PROSITE" id="PS50914"/>
    </source>
</evidence>
<organism evidence="4 5">
    <name type="scientific">Caballeronia grimmiae</name>
    <dbReference type="NCBI Taxonomy" id="1071679"/>
    <lineage>
        <taxon>Bacteria</taxon>
        <taxon>Pseudomonadati</taxon>
        <taxon>Pseudomonadota</taxon>
        <taxon>Betaproteobacteria</taxon>
        <taxon>Burkholderiales</taxon>
        <taxon>Burkholderiaceae</taxon>
        <taxon>Caballeronia</taxon>
    </lineage>
</organism>
<dbReference type="SMART" id="SM00749">
    <property type="entry name" value="BON"/>
    <property type="match status" value="1"/>
</dbReference>
<dbReference type="AlphaFoldDB" id="A0A069P9D6"/>
<keyword evidence="6" id="KW-1185">Reference proteome</keyword>
<dbReference type="eggNOG" id="COG2823">
    <property type="taxonomic scope" value="Bacteria"/>
</dbReference>
<protein>
    <submittedName>
        <fullName evidence="4">Transporter</fullName>
    </submittedName>
</protein>
<keyword evidence="1" id="KW-0732">Signal</keyword>
<name>A0A069P9D6_9BURK</name>
<dbReference type="InterPro" id="IPR051686">
    <property type="entry name" value="Lipoprotein_DolP"/>
</dbReference>
<dbReference type="RefSeq" id="WP_035959577.1">
    <property type="nucleotide sequence ID" value="NZ_BMEG01000003.1"/>
</dbReference>
<dbReference type="PROSITE" id="PS50914">
    <property type="entry name" value="BON"/>
    <property type="match status" value="1"/>
</dbReference>
<evidence type="ECO:0000313" key="5">
    <source>
        <dbReference type="Proteomes" id="UP000027439"/>
    </source>
</evidence>
<gene>
    <name evidence="4" type="ORF">BG57_01170</name>
    <name evidence="3" type="ORF">GCM10010985_22690</name>
</gene>
<dbReference type="InterPro" id="IPR014004">
    <property type="entry name" value="Transpt-assoc_nodulatn_dom_bac"/>
</dbReference>
<feature type="chain" id="PRO_5001666958" evidence="1">
    <location>
        <begin position="32"/>
        <end position="111"/>
    </location>
</feature>
<accession>A0A069P9D6</accession>
<sequence>MHFQRFRFGRWTIVAALALPAFALTAGCQSAATGEPAADYASDASVTARVKAALLADPGLKSLAVSVATYRGVVQLSGNVNSEEQIQKAVAVTRSVSGVQSISNDLHIKPQ</sequence>
<proteinExistence type="predicted"/>
<reference evidence="3" key="4">
    <citation type="submission" date="2024-05" db="EMBL/GenBank/DDBJ databases">
        <authorList>
            <person name="Sun Q."/>
            <person name="Zhou Y."/>
        </authorList>
    </citation>
    <scope>NUCLEOTIDE SEQUENCE</scope>
    <source>
        <strain evidence="3">CGMCC 1.11013</strain>
    </source>
</reference>
<dbReference type="Proteomes" id="UP000027439">
    <property type="component" value="Unassembled WGS sequence"/>
</dbReference>
<reference evidence="4 5" key="2">
    <citation type="submission" date="2014-03" db="EMBL/GenBank/DDBJ databases">
        <title>Draft Genome Sequences of Four Burkholderia Strains.</title>
        <authorList>
            <person name="Liu X.Y."/>
            <person name="Li C.X."/>
            <person name="Xu J.H."/>
        </authorList>
    </citation>
    <scope>NUCLEOTIDE SEQUENCE [LARGE SCALE GENOMIC DNA]</scope>
    <source>
        <strain evidence="4 5">R27</strain>
    </source>
</reference>
<feature type="domain" description="BON" evidence="2">
    <location>
        <begin position="42"/>
        <end position="110"/>
    </location>
</feature>
<dbReference type="EMBL" id="BMEG01000003">
    <property type="protein sequence ID" value="GGD67719.1"/>
    <property type="molecule type" value="Genomic_DNA"/>
</dbReference>
<feature type="signal peptide" evidence="1">
    <location>
        <begin position="1"/>
        <end position="31"/>
    </location>
</feature>
<reference evidence="6" key="3">
    <citation type="journal article" date="2019" name="Int. J. Syst. Evol. Microbiol.">
        <title>The Global Catalogue of Microorganisms (GCM) 10K type strain sequencing project: providing services to taxonomists for standard genome sequencing and annotation.</title>
        <authorList>
            <consortium name="The Broad Institute Genomics Platform"/>
            <consortium name="The Broad Institute Genome Sequencing Center for Infectious Disease"/>
            <person name="Wu L."/>
            <person name="Ma J."/>
        </authorList>
    </citation>
    <scope>NUCLEOTIDE SEQUENCE [LARGE SCALE GENOMIC DNA]</scope>
    <source>
        <strain evidence="6">CGMCC 1.11013</strain>
    </source>
</reference>
<dbReference type="PANTHER" id="PTHR34606">
    <property type="entry name" value="BON DOMAIN-CONTAINING PROTEIN"/>
    <property type="match status" value="1"/>
</dbReference>
<dbReference type="OrthoDB" id="7360581at2"/>
<dbReference type="InterPro" id="IPR007055">
    <property type="entry name" value="BON_dom"/>
</dbReference>
<dbReference type="STRING" id="1071679.BG57_01170"/>
<comment type="caution">
    <text evidence="4">The sequence shown here is derived from an EMBL/GenBank/DDBJ whole genome shotgun (WGS) entry which is preliminary data.</text>
</comment>
<evidence type="ECO:0000313" key="3">
    <source>
        <dbReference type="EMBL" id="GGD67719.1"/>
    </source>
</evidence>
<evidence type="ECO:0000313" key="4">
    <source>
        <dbReference type="EMBL" id="KDR37258.1"/>
    </source>
</evidence>